<evidence type="ECO:0000313" key="2">
    <source>
        <dbReference type="Proteomes" id="UP001164746"/>
    </source>
</evidence>
<sequence length="96" mass="10466">MVNSEIQRSGLLVIAIAKNSTVKEIQNARTVLPIARVKRVVQCSVRCSSVRRMKKNVEGKGSEDGGGAHVNLFIPDKNTRAGLNGTACYEKNDLRV</sequence>
<accession>A0ABY7F311</accession>
<protein>
    <submittedName>
        <fullName evidence="1">Uncharacterized protein</fullName>
    </submittedName>
</protein>
<dbReference type="Proteomes" id="UP001164746">
    <property type="component" value="Chromosome 10"/>
</dbReference>
<evidence type="ECO:0000313" key="1">
    <source>
        <dbReference type="EMBL" id="WAR16007.1"/>
    </source>
</evidence>
<dbReference type="EMBL" id="CP111021">
    <property type="protein sequence ID" value="WAR16007.1"/>
    <property type="molecule type" value="Genomic_DNA"/>
</dbReference>
<gene>
    <name evidence="1" type="ORF">MAR_030601</name>
</gene>
<reference evidence="1" key="1">
    <citation type="submission" date="2022-11" db="EMBL/GenBank/DDBJ databases">
        <title>Centuries of genome instability and evolution in soft-shell clam transmissible cancer (bioRxiv).</title>
        <authorList>
            <person name="Hart S.F.M."/>
            <person name="Yonemitsu M.A."/>
            <person name="Giersch R.M."/>
            <person name="Beal B.F."/>
            <person name="Arriagada G."/>
            <person name="Davis B.W."/>
            <person name="Ostrander E.A."/>
            <person name="Goff S.P."/>
            <person name="Metzger M.J."/>
        </authorList>
    </citation>
    <scope>NUCLEOTIDE SEQUENCE</scope>
    <source>
        <strain evidence="1">MELC-2E11</strain>
        <tissue evidence="1">Siphon/mantle</tissue>
    </source>
</reference>
<name>A0ABY7F311_MYAAR</name>
<organism evidence="1 2">
    <name type="scientific">Mya arenaria</name>
    <name type="common">Soft-shell clam</name>
    <dbReference type="NCBI Taxonomy" id="6604"/>
    <lineage>
        <taxon>Eukaryota</taxon>
        <taxon>Metazoa</taxon>
        <taxon>Spiralia</taxon>
        <taxon>Lophotrochozoa</taxon>
        <taxon>Mollusca</taxon>
        <taxon>Bivalvia</taxon>
        <taxon>Autobranchia</taxon>
        <taxon>Heteroconchia</taxon>
        <taxon>Euheterodonta</taxon>
        <taxon>Imparidentia</taxon>
        <taxon>Neoheterodontei</taxon>
        <taxon>Myida</taxon>
        <taxon>Myoidea</taxon>
        <taxon>Myidae</taxon>
        <taxon>Mya</taxon>
    </lineage>
</organism>
<keyword evidence="2" id="KW-1185">Reference proteome</keyword>
<proteinExistence type="predicted"/>